<dbReference type="PROSITE" id="PS00648">
    <property type="entry name" value="RIBONUCLEASE_P"/>
    <property type="match status" value="1"/>
</dbReference>
<sequence>MRKQNRLKDSKRFAEIFDTRKVWVDSFLVLKVSPNDGEQLRYGLVASRKVGKAVVRNTLKRRIREILRELEVKPGWDIVFVLRKRKVMASYYQLMSSASRLLTRAGLIIAHRSSYSSEETV</sequence>
<dbReference type="SUPFAM" id="SSF54211">
    <property type="entry name" value="Ribosomal protein S5 domain 2-like"/>
    <property type="match status" value="1"/>
</dbReference>
<protein>
    <submittedName>
        <fullName evidence="7">Uncharacterized protein</fullName>
    </submittedName>
</protein>
<dbReference type="GO" id="GO:0042781">
    <property type="term" value="F:3'-tRNA processing endoribonuclease activity"/>
    <property type="evidence" value="ECO:0007669"/>
    <property type="project" value="TreeGrafter"/>
</dbReference>
<evidence type="ECO:0000256" key="1">
    <source>
        <dbReference type="ARBA" id="ARBA00002663"/>
    </source>
</evidence>
<gene>
    <name evidence="7" type="ORF">METZ01_LOCUS175344</name>
</gene>
<dbReference type="GO" id="GO:0004526">
    <property type="term" value="F:ribonuclease P activity"/>
    <property type="evidence" value="ECO:0007669"/>
    <property type="project" value="InterPro"/>
</dbReference>
<dbReference type="GO" id="GO:0030677">
    <property type="term" value="C:ribonuclease P complex"/>
    <property type="evidence" value="ECO:0007669"/>
    <property type="project" value="TreeGrafter"/>
</dbReference>
<evidence type="ECO:0000256" key="3">
    <source>
        <dbReference type="ARBA" id="ARBA00022722"/>
    </source>
</evidence>
<comment type="function">
    <text evidence="1">RNaseP catalyzes the removal of the 5'-leader sequence from pre-tRNA to produce the mature 5'-terminus. It can also cleave other RNA substrates such as 4.5S RNA. The protein component plays an auxiliary but essential role in vivo by binding to the 5'-leader sequence and broadening the substrate specificity of the ribozyme.</text>
</comment>
<organism evidence="7">
    <name type="scientific">marine metagenome</name>
    <dbReference type="NCBI Taxonomy" id="408172"/>
    <lineage>
        <taxon>unclassified sequences</taxon>
        <taxon>metagenomes</taxon>
        <taxon>ecological metagenomes</taxon>
    </lineage>
</organism>
<name>A0A382C8W3_9ZZZZ</name>
<dbReference type="NCBIfam" id="TIGR00188">
    <property type="entry name" value="rnpA"/>
    <property type="match status" value="1"/>
</dbReference>
<dbReference type="EMBL" id="UINC01033345">
    <property type="protein sequence ID" value="SVB22490.1"/>
    <property type="molecule type" value="Genomic_DNA"/>
</dbReference>
<evidence type="ECO:0000256" key="2">
    <source>
        <dbReference type="ARBA" id="ARBA00022694"/>
    </source>
</evidence>
<dbReference type="InterPro" id="IPR020568">
    <property type="entry name" value="Ribosomal_Su5_D2-typ_SF"/>
</dbReference>
<dbReference type="AlphaFoldDB" id="A0A382C8W3"/>
<evidence type="ECO:0000313" key="7">
    <source>
        <dbReference type="EMBL" id="SVB22490.1"/>
    </source>
</evidence>
<keyword evidence="5" id="KW-0378">Hydrolase</keyword>
<keyword evidence="2" id="KW-0819">tRNA processing</keyword>
<dbReference type="Pfam" id="PF00825">
    <property type="entry name" value="Ribonuclease_P"/>
    <property type="match status" value="1"/>
</dbReference>
<dbReference type="InterPro" id="IPR000100">
    <property type="entry name" value="RNase_P"/>
</dbReference>
<keyword evidence="4" id="KW-0255">Endonuclease</keyword>
<dbReference type="HAMAP" id="MF_00227">
    <property type="entry name" value="RNase_P"/>
    <property type="match status" value="1"/>
</dbReference>
<evidence type="ECO:0000256" key="4">
    <source>
        <dbReference type="ARBA" id="ARBA00022759"/>
    </source>
</evidence>
<dbReference type="PANTHER" id="PTHR33992">
    <property type="entry name" value="RIBONUCLEASE P PROTEIN COMPONENT"/>
    <property type="match status" value="1"/>
</dbReference>
<dbReference type="Gene3D" id="3.30.230.10">
    <property type="match status" value="1"/>
</dbReference>
<evidence type="ECO:0000256" key="5">
    <source>
        <dbReference type="ARBA" id="ARBA00022801"/>
    </source>
</evidence>
<keyword evidence="3" id="KW-0540">Nuclease</keyword>
<dbReference type="InterPro" id="IPR020539">
    <property type="entry name" value="RNase_P_CS"/>
</dbReference>
<keyword evidence="6" id="KW-0694">RNA-binding</keyword>
<accession>A0A382C8W3</accession>
<dbReference type="PANTHER" id="PTHR33992:SF1">
    <property type="entry name" value="RIBONUCLEASE P PROTEIN COMPONENT"/>
    <property type="match status" value="1"/>
</dbReference>
<evidence type="ECO:0000256" key="6">
    <source>
        <dbReference type="ARBA" id="ARBA00022884"/>
    </source>
</evidence>
<dbReference type="InterPro" id="IPR014721">
    <property type="entry name" value="Ribsml_uS5_D2-typ_fold_subgr"/>
</dbReference>
<dbReference type="GO" id="GO:0000049">
    <property type="term" value="F:tRNA binding"/>
    <property type="evidence" value="ECO:0007669"/>
    <property type="project" value="InterPro"/>
</dbReference>
<reference evidence="7" key="1">
    <citation type="submission" date="2018-05" db="EMBL/GenBank/DDBJ databases">
        <authorList>
            <person name="Lanie J.A."/>
            <person name="Ng W.-L."/>
            <person name="Kazmierczak K.M."/>
            <person name="Andrzejewski T.M."/>
            <person name="Davidsen T.M."/>
            <person name="Wayne K.J."/>
            <person name="Tettelin H."/>
            <person name="Glass J.I."/>
            <person name="Rusch D."/>
            <person name="Podicherti R."/>
            <person name="Tsui H.-C.T."/>
            <person name="Winkler M.E."/>
        </authorList>
    </citation>
    <scope>NUCLEOTIDE SEQUENCE</scope>
</reference>
<proteinExistence type="inferred from homology"/>